<proteinExistence type="predicted"/>
<protein>
    <recommendedName>
        <fullName evidence="3">histidine kinase</fullName>
        <ecNumber evidence="3">2.7.13.3</ecNumber>
    </recommendedName>
</protein>
<dbReference type="Pfam" id="PF02518">
    <property type="entry name" value="HATPase_c"/>
    <property type="match status" value="1"/>
</dbReference>
<evidence type="ECO:0000256" key="10">
    <source>
        <dbReference type="ARBA" id="ARBA00023012"/>
    </source>
</evidence>
<evidence type="ECO:0000256" key="8">
    <source>
        <dbReference type="ARBA" id="ARBA00022777"/>
    </source>
</evidence>
<evidence type="ECO:0000259" key="12">
    <source>
        <dbReference type="PROSITE" id="PS50109"/>
    </source>
</evidence>
<sequence length="479" mass="53566">MTLRRQWLILLTLTAVLAVGIHSVVLGSLINRYFQAYTTANYQKNLAQIKQFSQKTLMEKSYTIEQLDTQLSSYLSDPILRIRLYDAKGGLLADIGGAEAAEGMMSGMMEQMMSGSGARQVDSTPVVVSGTVLGRLLITRYETVGDSLVNAKFRDALIRDSLCSFGIVLVALVFVGLFVSRRMSRDLTRTASMALDIDMDKQANGPLSNIREVRVIQQSLLELQSRLRLRQIGRKHLVDELVHQTRTPLTILKTHLEAMQDGMLQITPDVMQTCEAQIEHLSSIITNMRRMLDAERENRPLHIETFDFSPFIRQILSGLKLQFGRKQVELRLLNQNKAVLTTDPYLLSQCIYNLLTNAYKFTEPGGRVRVSYERSGESFSVCIKDSGVGISPEEQGHLFDAYFKGSNVGSDSGDGLGLYVVKQNLDRLNGSIQVESAPGQGSSFLIRITDGRRKYWPSRCKTSTGTGCRHHKPSAAHHR</sequence>
<dbReference type="EMBL" id="CP002400">
    <property type="protein sequence ID" value="ADU26121.1"/>
    <property type="molecule type" value="Genomic_DNA"/>
</dbReference>
<evidence type="ECO:0000256" key="3">
    <source>
        <dbReference type="ARBA" id="ARBA00012438"/>
    </source>
</evidence>
<dbReference type="CDD" id="cd00082">
    <property type="entry name" value="HisKA"/>
    <property type="match status" value="1"/>
</dbReference>
<dbReference type="GO" id="GO:0000155">
    <property type="term" value="F:phosphorelay sensor kinase activity"/>
    <property type="evidence" value="ECO:0007669"/>
    <property type="project" value="InterPro"/>
</dbReference>
<dbReference type="Gene3D" id="3.30.565.10">
    <property type="entry name" value="Histidine kinase-like ATPase, C-terminal domain"/>
    <property type="match status" value="1"/>
</dbReference>
<keyword evidence="14" id="KW-1185">Reference proteome</keyword>
<evidence type="ECO:0000313" key="13">
    <source>
        <dbReference type="EMBL" id="ADU26121.1"/>
    </source>
</evidence>
<dbReference type="SMART" id="SM00387">
    <property type="entry name" value="HATPase_c"/>
    <property type="match status" value="1"/>
</dbReference>
<dbReference type="Proteomes" id="UP000001551">
    <property type="component" value="Chromosome"/>
</dbReference>
<keyword evidence="4" id="KW-1003">Cell membrane</keyword>
<evidence type="ECO:0000256" key="1">
    <source>
        <dbReference type="ARBA" id="ARBA00000085"/>
    </source>
</evidence>
<comment type="subcellular location">
    <subcellularLocation>
        <location evidence="2">Cell membrane</location>
        <topology evidence="2">Multi-pass membrane protein</topology>
    </subcellularLocation>
</comment>
<dbReference type="InterPro" id="IPR003594">
    <property type="entry name" value="HATPase_dom"/>
</dbReference>
<evidence type="ECO:0000256" key="2">
    <source>
        <dbReference type="ARBA" id="ARBA00004651"/>
    </source>
</evidence>
<dbReference type="InterPro" id="IPR005467">
    <property type="entry name" value="His_kinase_dom"/>
</dbReference>
<evidence type="ECO:0000256" key="4">
    <source>
        <dbReference type="ARBA" id="ARBA00022475"/>
    </source>
</evidence>
<dbReference type="InterPro" id="IPR036890">
    <property type="entry name" value="HATPase_C_sf"/>
</dbReference>
<dbReference type="InterPro" id="IPR036097">
    <property type="entry name" value="HisK_dim/P_sf"/>
</dbReference>
<keyword evidence="11" id="KW-1133">Transmembrane helix</keyword>
<dbReference type="HOGENOM" id="CLU_000445_89_6_9"/>
<keyword evidence="10" id="KW-0902">Two-component regulatory system</keyword>
<dbReference type="eggNOG" id="COG2205">
    <property type="taxonomic scope" value="Bacteria"/>
</dbReference>
<evidence type="ECO:0000256" key="9">
    <source>
        <dbReference type="ARBA" id="ARBA00022840"/>
    </source>
</evidence>
<keyword evidence="6" id="KW-0808">Transferase</keyword>
<dbReference type="GO" id="GO:0005524">
    <property type="term" value="F:ATP binding"/>
    <property type="evidence" value="ECO:0007669"/>
    <property type="project" value="UniProtKB-KW"/>
</dbReference>
<dbReference type="InterPro" id="IPR003661">
    <property type="entry name" value="HisK_dim/P_dom"/>
</dbReference>
<evidence type="ECO:0000256" key="6">
    <source>
        <dbReference type="ARBA" id="ARBA00022679"/>
    </source>
</evidence>
<gene>
    <name evidence="13" type="ordered locus">Ethha_0543</name>
</gene>
<dbReference type="PANTHER" id="PTHR44936:SF10">
    <property type="entry name" value="SENSOR PROTEIN RSTB"/>
    <property type="match status" value="1"/>
</dbReference>
<dbReference type="PANTHER" id="PTHR44936">
    <property type="entry name" value="SENSOR PROTEIN CREC"/>
    <property type="match status" value="1"/>
</dbReference>
<dbReference type="SUPFAM" id="SSF55874">
    <property type="entry name" value="ATPase domain of HSP90 chaperone/DNA topoisomerase II/histidine kinase"/>
    <property type="match status" value="1"/>
</dbReference>
<evidence type="ECO:0000256" key="11">
    <source>
        <dbReference type="SAM" id="Phobius"/>
    </source>
</evidence>
<reference evidence="13 14" key="1">
    <citation type="submission" date="2010-12" db="EMBL/GenBank/DDBJ databases">
        <title>Complete sequence of Ethanoligenens harbinense YUAN-3.</title>
        <authorList>
            <person name="Lucas S."/>
            <person name="Copeland A."/>
            <person name="Lapidus A."/>
            <person name="Cheng J.-F."/>
            <person name="Bruce D."/>
            <person name="Goodwin L."/>
            <person name="Pitluck S."/>
            <person name="Chertkov O."/>
            <person name="Misra M."/>
            <person name="Detter J.C."/>
            <person name="Han C."/>
            <person name="Tapia R."/>
            <person name="Land M."/>
            <person name="Hauser L."/>
            <person name="Jeffries C."/>
            <person name="Kyrpides N."/>
            <person name="Ivanova N."/>
            <person name="Mikhailova N."/>
            <person name="Wang A."/>
            <person name="Mouttaki H."/>
            <person name="He Z."/>
            <person name="Zhou J."/>
            <person name="Hemme C.L."/>
            <person name="Woyke T."/>
        </authorList>
    </citation>
    <scope>NUCLEOTIDE SEQUENCE [LARGE SCALE GENOMIC DNA]</scope>
    <source>
        <strain evidence="14">DSM 18485 / JCM 12961 / CGMCC 1.5033 / YUAN-3</strain>
    </source>
</reference>
<dbReference type="EC" id="2.7.13.3" evidence="3"/>
<name>E6U9D0_ETHHY</name>
<evidence type="ECO:0000256" key="7">
    <source>
        <dbReference type="ARBA" id="ARBA00022741"/>
    </source>
</evidence>
<keyword evidence="9" id="KW-0067">ATP-binding</keyword>
<dbReference type="Gene3D" id="1.10.287.130">
    <property type="match status" value="1"/>
</dbReference>
<dbReference type="STRING" id="663278.Ethha_0543"/>
<dbReference type="PROSITE" id="PS50109">
    <property type="entry name" value="HIS_KIN"/>
    <property type="match status" value="1"/>
</dbReference>
<feature type="domain" description="Histidine kinase" evidence="12">
    <location>
        <begin position="240"/>
        <end position="452"/>
    </location>
</feature>
<dbReference type="KEGG" id="eha:Ethha_0543"/>
<keyword evidence="7" id="KW-0547">Nucleotide-binding</keyword>
<dbReference type="RefSeq" id="WP_013484493.1">
    <property type="nucleotide sequence ID" value="NC_014828.1"/>
</dbReference>
<comment type="catalytic activity">
    <reaction evidence="1">
        <text>ATP + protein L-histidine = ADP + protein N-phospho-L-histidine.</text>
        <dbReference type="EC" id="2.7.13.3"/>
    </reaction>
</comment>
<keyword evidence="5" id="KW-0597">Phosphoprotein</keyword>
<keyword evidence="11" id="KW-0472">Membrane</keyword>
<dbReference type="InterPro" id="IPR004358">
    <property type="entry name" value="Sig_transdc_His_kin-like_C"/>
</dbReference>
<dbReference type="SMART" id="SM00388">
    <property type="entry name" value="HisKA"/>
    <property type="match status" value="1"/>
</dbReference>
<accession>E6U9D0</accession>
<dbReference type="AlphaFoldDB" id="E6U9D0"/>
<dbReference type="PRINTS" id="PR00344">
    <property type="entry name" value="BCTRLSENSOR"/>
</dbReference>
<keyword evidence="8 13" id="KW-0418">Kinase</keyword>
<evidence type="ECO:0000256" key="5">
    <source>
        <dbReference type="ARBA" id="ARBA00022553"/>
    </source>
</evidence>
<dbReference type="GO" id="GO:0005886">
    <property type="term" value="C:plasma membrane"/>
    <property type="evidence" value="ECO:0007669"/>
    <property type="project" value="UniProtKB-SubCell"/>
</dbReference>
<evidence type="ECO:0000313" key="14">
    <source>
        <dbReference type="Proteomes" id="UP000001551"/>
    </source>
</evidence>
<feature type="transmembrane region" description="Helical" evidence="11">
    <location>
        <begin position="157"/>
        <end position="179"/>
    </location>
</feature>
<organism evidence="13 14">
    <name type="scientific">Ethanoligenens harbinense (strain DSM 18485 / JCM 12961 / CGMCC 1.5033 / YUAN-3)</name>
    <dbReference type="NCBI Taxonomy" id="663278"/>
    <lineage>
        <taxon>Bacteria</taxon>
        <taxon>Bacillati</taxon>
        <taxon>Bacillota</taxon>
        <taxon>Clostridia</taxon>
        <taxon>Eubacteriales</taxon>
        <taxon>Oscillospiraceae</taxon>
        <taxon>Ethanoligenens</taxon>
    </lineage>
</organism>
<dbReference type="InterPro" id="IPR050980">
    <property type="entry name" value="2C_sensor_his_kinase"/>
</dbReference>
<dbReference type="SUPFAM" id="SSF47384">
    <property type="entry name" value="Homodimeric domain of signal transducing histidine kinase"/>
    <property type="match status" value="1"/>
</dbReference>
<keyword evidence="11" id="KW-0812">Transmembrane</keyword>